<evidence type="ECO:0000313" key="2">
    <source>
        <dbReference type="Proteomes" id="UP000007397"/>
    </source>
</evidence>
<evidence type="ECO:0008006" key="3">
    <source>
        <dbReference type="Google" id="ProtNLM"/>
    </source>
</evidence>
<sequence>MYPEKYIEFLAHFHGTRDYFECHEVLEEHWKLVEPKNRLSVWVLLIQIAVCLYHYRRGNLRGALTLINRCLEKLEPNFYHIENVGISFSLLSNKLEEMKTQIEKGYSYKSMNLPIKDEKLREEVQILCRKWNVAYGSPSNLQNNYLIHKHKLRKK</sequence>
<gene>
    <name evidence="1" type="primary">ypuF</name>
    <name evidence="1" type="ordered locus">HBHAL_3339</name>
</gene>
<dbReference type="PANTHER" id="PTHR34796">
    <property type="entry name" value="EXPRESSED PROTEIN"/>
    <property type="match status" value="1"/>
</dbReference>
<dbReference type="EMBL" id="HE717023">
    <property type="protein sequence ID" value="CCG45684.1"/>
    <property type="molecule type" value="Genomic_DNA"/>
</dbReference>
<dbReference type="PATRIC" id="fig|866895.3.peg.2356"/>
<dbReference type="eggNOG" id="COG1547">
    <property type="taxonomic scope" value="Bacteria"/>
</dbReference>
<proteinExistence type="predicted"/>
<dbReference type="InterPro" id="IPR023203">
    <property type="entry name" value="TTHA0068_sf"/>
</dbReference>
<dbReference type="Pfam" id="PF03745">
    <property type="entry name" value="DUF309"/>
    <property type="match status" value="1"/>
</dbReference>
<dbReference type="PANTHER" id="PTHR34796:SF1">
    <property type="entry name" value="EXPRESSED PROTEIN"/>
    <property type="match status" value="1"/>
</dbReference>
<evidence type="ECO:0000313" key="1">
    <source>
        <dbReference type="EMBL" id="CCG45684.1"/>
    </source>
</evidence>
<dbReference type="AlphaFoldDB" id="I0JNG4"/>
<dbReference type="Proteomes" id="UP000007397">
    <property type="component" value="Chromosome"/>
</dbReference>
<organism evidence="1 2">
    <name type="scientific">Halobacillus halophilus (strain ATCC 35676 / DSM 2266 / JCM 20832 / KCTC 3685 / LMG 17431 / NBRC 102448 / NCIMB 2269)</name>
    <name type="common">Sporosarcina halophila</name>
    <dbReference type="NCBI Taxonomy" id="866895"/>
    <lineage>
        <taxon>Bacteria</taxon>
        <taxon>Bacillati</taxon>
        <taxon>Bacillota</taxon>
        <taxon>Bacilli</taxon>
        <taxon>Bacillales</taxon>
        <taxon>Bacillaceae</taxon>
        <taxon>Halobacillus</taxon>
    </lineage>
</organism>
<accession>I0JNG4</accession>
<reference evidence="1 2" key="1">
    <citation type="journal article" date="2013" name="Environ. Microbiol.">
        <title>Chloride and organic osmolytes: a hybrid strategy to cope with elevated salinities by the moderately halophilic, chloride-dependent bacterium Halobacillus halophilus.</title>
        <authorList>
            <person name="Saum S.H."/>
            <person name="Pfeiffer F."/>
            <person name="Palm P."/>
            <person name="Rampp M."/>
            <person name="Schuster S.C."/>
            <person name="Muller V."/>
            <person name="Oesterhelt D."/>
        </authorList>
    </citation>
    <scope>NUCLEOTIDE SEQUENCE [LARGE SCALE GENOMIC DNA]</scope>
    <source>
        <strain evidence="2">ATCC 35676 / DSM 2266 / JCM 20832 / KCTC 3685 / LMG 17431 / NBRC 102448 / NCIMB 2269</strain>
    </source>
</reference>
<name>I0JNG4_HALH3</name>
<dbReference type="KEGG" id="hhd:HBHAL_3339"/>
<dbReference type="HOGENOM" id="CLU_133698_1_0_9"/>
<protein>
    <recommendedName>
        <fullName evidence="3">DUF309 domain-containing protein</fullName>
    </recommendedName>
</protein>
<dbReference type="STRING" id="866895.HBHAL_3339"/>
<keyword evidence="2" id="KW-1185">Reference proteome</keyword>
<dbReference type="SUPFAM" id="SSF140663">
    <property type="entry name" value="TTHA0068-like"/>
    <property type="match status" value="1"/>
</dbReference>
<dbReference type="RefSeq" id="WP_014643574.1">
    <property type="nucleotide sequence ID" value="NC_017668.1"/>
</dbReference>
<dbReference type="Gene3D" id="1.10.3450.10">
    <property type="entry name" value="TTHA0068-like"/>
    <property type="match status" value="1"/>
</dbReference>
<dbReference type="InterPro" id="IPR005500">
    <property type="entry name" value="DUF309"/>
</dbReference>